<comment type="caution">
    <text evidence="2">The sequence shown here is derived from an EMBL/GenBank/DDBJ whole genome shotgun (WGS) entry which is preliminary data.</text>
</comment>
<reference evidence="2 3" key="1">
    <citation type="submission" date="2024-02" db="EMBL/GenBank/DDBJ databases">
        <title>Deinococcus xinjiangensis NBRC 107630.</title>
        <authorList>
            <person name="Ichikawa N."/>
            <person name="Katano-Makiyama Y."/>
            <person name="Hidaka K."/>
        </authorList>
    </citation>
    <scope>NUCLEOTIDE SEQUENCE [LARGE SCALE GENOMIC DNA]</scope>
    <source>
        <strain evidence="2 3">NBRC 107630</strain>
    </source>
</reference>
<name>A0ABP9VBQ7_9DEIO</name>
<dbReference type="RefSeq" id="WP_353542647.1">
    <property type="nucleotide sequence ID" value="NZ_BAABRN010000027.1"/>
</dbReference>
<dbReference type="Proteomes" id="UP001458946">
    <property type="component" value="Unassembled WGS sequence"/>
</dbReference>
<dbReference type="SMART" id="SM01235">
    <property type="entry name" value="Haem_bd"/>
    <property type="match status" value="1"/>
</dbReference>
<gene>
    <name evidence="2" type="ORF">Dxin01_02424</name>
</gene>
<dbReference type="InterPro" id="IPR036909">
    <property type="entry name" value="Cyt_c-like_dom_sf"/>
</dbReference>
<accession>A0ABP9VBQ7</accession>
<evidence type="ECO:0000313" key="3">
    <source>
        <dbReference type="Proteomes" id="UP001458946"/>
    </source>
</evidence>
<feature type="domain" description="Haem-binding" evidence="1">
    <location>
        <begin position="20"/>
        <end position="146"/>
    </location>
</feature>
<dbReference type="Pfam" id="PF14376">
    <property type="entry name" value="Haem_bd"/>
    <property type="match status" value="1"/>
</dbReference>
<evidence type="ECO:0000313" key="2">
    <source>
        <dbReference type="EMBL" id="GAA5502680.1"/>
    </source>
</evidence>
<dbReference type="InterPro" id="IPR025992">
    <property type="entry name" value="Haem-bd"/>
</dbReference>
<dbReference type="SUPFAM" id="SSF46626">
    <property type="entry name" value="Cytochrome c"/>
    <property type="match status" value="1"/>
</dbReference>
<proteinExistence type="predicted"/>
<keyword evidence="3" id="KW-1185">Reference proteome</keyword>
<protein>
    <recommendedName>
        <fullName evidence="1">Haem-binding domain-containing protein</fullName>
    </recommendedName>
</protein>
<organism evidence="2 3">
    <name type="scientific">Deinococcus xinjiangensis</name>
    <dbReference type="NCBI Taxonomy" id="457454"/>
    <lineage>
        <taxon>Bacteria</taxon>
        <taxon>Thermotogati</taxon>
        <taxon>Deinococcota</taxon>
        <taxon>Deinococci</taxon>
        <taxon>Deinococcales</taxon>
        <taxon>Deinococcaceae</taxon>
        <taxon>Deinococcus</taxon>
    </lineage>
</organism>
<dbReference type="EMBL" id="BAABRN010000027">
    <property type="protein sequence ID" value="GAA5502680.1"/>
    <property type="molecule type" value="Genomic_DNA"/>
</dbReference>
<sequence length="158" mass="17488">MTRLTSSRPALLPRLLLGLLAAFLLIQLVPYGRAHSNPNVQTEPQWAEPETKALFYRACADCHSNQTKWPWYSNVAPVSWFVQQHVDEGRSKFNINVQGFGEDAGKAANEVREGGMPLPTYLPMHPEARLTDAEKQQLIQGLAATFGDKKGGGEGDKK</sequence>
<evidence type="ECO:0000259" key="1">
    <source>
        <dbReference type="SMART" id="SM01235"/>
    </source>
</evidence>